<dbReference type="RefSeq" id="WP_272751912.1">
    <property type="nucleotide sequence ID" value="NZ_JAQQLF010000011.1"/>
</dbReference>
<organism evidence="1 2">
    <name type="scientific">Vogesella aquatica</name>
    <dbReference type="NCBI Taxonomy" id="2984206"/>
    <lineage>
        <taxon>Bacteria</taxon>
        <taxon>Pseudomonadati</taxon>
        <taxon>Pseudomonadota</taxon>
        <taxon>Betaproteobacteria</taxon>
        <taxon>Neisseriales</taxon>
        <taxon>Chromobacteriaceae</taxon>
        <taxon>Vogesella</taxon>
    </lineage>
</organism>
<proteinExistence type="predicted"/>
<dbReference type="EMBL" id="JAQQLF010000011">
    <property type="protein sequence ID" value="MDC7717597.1"/>
    <property type="molecule type" value="Genomic_DNA"/>
</dbReference>
<keyword evidence="2" id="KW-1185">Reference proteome</keyword>
<name>A0ABT5IYG5_9NEIS</name>
<accession>A0ABT5IYG5</accession>
<dbReference type="Proteomes" id="UP001219956">
    <property type="component" value="Unassembled WGS sequence"/>
</dbReference>
<sequence length="127" mass="14166">MKIFNTFLAIYLAIFTSSTYGSSEWITIFRNKESKINIDMKSNSFVRSSISSGAINLSILLRVVDNGNIFFKKAMVSRDDCNVGYGAVWLESIDNKEMPHSSSFVLNGGNGYARMADILCALDKKML</sequence>
<comment type="caution">
    <text evidence="1">The sequence shown here is derived from an EMBL/GenBank/DDBJ whole genome shotgun (WGS) entry which is preliminary data.</text>
</comment>
<evidence type="ECO:0000313" key="1">
    <source>
        <dbReference type="EMBL" id="MDC7717597.1"/>
    </source>
</evidence>
<protein>
    <submittedName>
        <fullName evidence="1">Uncharacterized protein</fullName>
    </submittedName>
</protein>
<reference evidence="1 2" key="1">
    <citation type="submission" date="2023-01" db="EMBL/GenBank/DDBJ databases">
        <title>Novel species of the genus Vogesella isolated from rivers.</title>
        <authorList>
            <person name="Lu H."/>
        </authorList>
    </citation>
    <scope>NUCLEOTIDE SEQUENCE [LARGE SCALE GENOMIC DNA]</scope>
    <source>
        <strain evidence="1 2">DC21W</strain>
    </source>
</reference>
<gene>
    <name evidence="1" type="ORF">PQU95_10280</name>
</gene>
<evidence type="ECO:0000313" key="2">
    <source>
        <dbReference type="Proteomes" id="UP001219956"/>
    </source>
</evidence>